<feature type="transmembrane region" description="Helical" evidence="8">
    <location>
        <begin position="136"/>
        <end position="158"/>
    </location>
</feature>
<feature type="transmembrane region" description="Helical" evidence="8">
    <location>
        <begin position="103"/>
        <end position="124"/>
    </location>
</feature>
<dbReference type="InterPro" id="IPR011701">
    <property type="entry name" value="MFS"/>
</dbReference>
<evidence type="ECO:0000313" key="11">
    <source>
        <dbReference type="Proteomes" id="UP000606044"/>
    </source>
</evidence>
<reference evidence="10" key="1">
    <citation type="journal article" date="2014" name="Int. J. Syst. Evol. Microbiol.">
        <title>Complete genome sequence of Corynebacterium casei LMG S-19264T (=DSM 44701T), isolated from a smear-ripened cheese.</title>
        <authorList>
            <consortium name="US DOE Joint Genome Institute (JGI-PGF)"/>
            <person name="Walter F."/>
            <person name="Albersmeier A."/>
            <person name="Kalinowski J."/>
            <person name="Ruckert C."/>
        </authorList>
    </citation>
    <scope>NUCLEOTIDE SEQUENCE</scope>
    <source>
        <strain evidence="10">CCM 7897</strain>
    </source>
</reference>
<gene>
    <name evidence="10" type="ORF">GCM10007301_27150</name>
</gene>
<protein>
    <recommendedName>
        <fullName evidence="7">MFS-type drug efflux transporter P55</fullName>
    </recommendedName>
</protein>
<dbReference type="Proteomes" id="UP000606044">
    <property type="component" value="Unassembled WGS sequence"/>
</dbReference>
<dbReference type="PANTHER" id="PTHR23501">
    <property type="entry name" value="MAJOR FACILITATOR SUPERFAMILY"/>
    <property type="match status" value="1"/>
</dbReference>
<evidence type="ECO:0000256" key="7">
    <source>
        <dbReference type="ARBA" id="ARBA00044273"/>
    </source>
</evidence>
<dbReference type="RefSeq" id="WP_244644376.1">
    <property type="nucleotide sequence ID" value="NZ_BMCT01000003.1"/>
</dbReference>
<dbReference type="PROSITE" id="PS50850">
    <property type="entry name" value="MFS"/>
    <property type="match status" value="1"/>
</dbReference>
<dbReference type="Gene3D" id="1.20.1250.20">
    <property type="entry name" value="MFS general substrate transporter like domains"/>
    <property type="match status" value="1"/>
</dbReference>
<sequence length="495" mass="51935">MSVHATPRQRAYLVCAILMSTFMVAVESTIVATAMPSIVGRFGGFDHYSWVFSSFLLAQTSTTVIYGKLADIFGRKPVLIAGIALFLVGSLLCGLAWSMTALVAFRLLQGIGAGAIQPITITLVGDLYRLEERGKVQGLVATVWAASAVVGPLVGGVLVDYVSWVWVFWMNLPIGLFAMAGFWLFLREQVEPRQSPIDYLGAALLSVAIGALLILISETDGSAGQIGLAGAVFLLSSLAFVWQERRAREPIVSFALWRRKLLAACNLTALLAGVLLIGLTALLPLHVQGVLGRSPIVAGLALTMLTLGWPLAVALSPRLFRAFGVRNALRYVSLMLPIGAGLMLLLGPGASPVLAGFASFLVGIGMGIASFTCIVLIQESVEWSMRGSATASNIFARSLGCVLGATVAGAILNIGLARYAAPDVAERLHAVLNQPAGLAGLAADPAAVLVFDQALHLAFTGLFVVALITAAATWFIPADLSARGRPAEASPALGE</sequence>
<feature type="transmembrane region" description="Helical" evidence="8">
    <location>
        <begin position="398"/>
        <end position="421"/>
    </location>
</feature>
<keyword evidence="6 8" id="KW-0472">Membrane</keyword>
<dbReference type="GO" id="GO:0022857">
    <property type="term" value="F:transmembrane transporter activity"/>
    <property type="evidence" value="ECO:0007669"/>
    <property type="project" value="InterPro"/>
</dbReference>
<evidence type="ECO:0000256" key="4">
    <source>
        <dbReference type="ARBA" id="ARBA00022692"/>
    </source>
</evidence>
<comment type="caution">
    <text evidence="10">The sequence shown here is derived from an EMBL/GenBank/DDBJ whole genome shotgun (WGS) entry which is preliminary data.</text>
</comment>
<evidence type="ECO:0000256" key="6">
    <source>
        <dbReference type="ARBA" id="ARBA00023136"/>
    </source>
</evidence>
<dbReference type="PANTHER" id="PTHR23501:SF191">
    <property type="entry name" value="VACUOLAR BASIC AMINO ACID TRANSPORTER 4"/>
    <property type="match status" value="1"/>
</dbReference>
<proteinExistence type="predicted"/>
<feature type="transmembrane region" description="Helical" evidence="8">
    <location>
        <begin position="47"/>
        <end position="66"/>
    </location>
</feature>
<feature type="transmembrane region" description="Helical" evidence="8">
    <location>
        <begin position="454"/>
        <end position="476"/>
    </location>
</feature>
<dbReference type="InterPro" id="IPR036259">
    <property type="entry name" value="MFS_trans_sf"/>
</dbReference>
<keyword evidence="3" id="KW-1003">Cell membrane</keyword>
<organism evidence="10 11">
    <name type="scientific">Azorhizobium oxalatiphilum</name>
    <dbReference type="NCBI Taxonomy" id="980631"/>
    <lineage>
        <taxon>Bacteria</taxon>
        <taxon>Pseudomonadati</taxon>
        <taxon>Pseudomonadota</taxon>
        <taxon>Alphaproteobacteria</taxon>
        <taxon>Hyphomicrobiales</taxon>
        <taxon>Xanthobacteraceae</taxon>
        <taxon>Azorhizobium</taxon>
    </lineage>
</organism>
<dbReference type="PRINTS" id="PR01036">
    <property type="entry name" value="TCRTETB"/>
</dbReference>
<feature type="transmembrane region" description="Helical" evidence="8">
    <location>
        <begin position="353"/>
        <end position="377"/>
    </location>
</feature>
<accession>A0A917FDV7</accession>
<feature type="transmembrane region" description="Helical" evidence="8">
    <location>
        <begin position="222"/>
        <end position="241"/>
    </location>
</feature>
<evidence type="ECO:0000313" key="10">
    <source>
        <dbReference type="EMBL" id="GGF66013.1"/>
    </source>
</evidence>
<dbReference type="AlphaFoldDB" id="A0A917FDV7"/>
<keyword evidence="5 8" id="KW-1133">Transmembrane helix</keyword>
<feature type="domain" description="Major facilitator superfamily (MFS) profile" evidence="9">
    <location>
        <begin position="13"/>
        <end position="481"/>
    </location>
</feature>
<dbReference type="EMBL" id="BMCT01000003">
    <property type="protein sequence ID" value="GGF66013.1"/>
    <property type="molecule type" value="Genomic_DNA"/>
</dbReference>
<keyword evidence="11" id="KW-1185">Reference proteome</keyword>
<feature type="transmembrane region" description="Helical" evidence="8">
    <location>
        <begin position="328"/>
        <end position="347"/>
    </location>
</feature>
<dbReference type="SUPFAM" id="SSF103473">
    <property type="entry name" value="MFS general substrate transporter"/>
    <property type="match status" value="1"/>
</dbReference>
<evidence type="ECO:0000256" key="3">
    <source>
        <dbReference type="ARBA" id="ARBA00022475"/>
    </source>
</evidence>
<dbReference type="PROSITE" id="PS00217">
    <property type="entry name" value="SUGAR_TRANSPORT_2"/>
    <property type="match status" value="1"/>
</dbReference>
<feature type="transmembrane region" description="Helical" evidence="8">
    <location>
        <begin position="12"/>
        <end position="35"/>
    </location>
</feature>
<name>A0A917FDV7_9HYPH</name>
<evidence type="ECO:0000256" key="1">
    <source>
        <dbReference type="ARBA" id="ARBA00004651"/>
    </source>
</evidence>
<dbReference type="Gene3D" id="1.20.1720.10">
    <property type="entry name" value="Multidrug resistance protein D"/>
    <property type="match status" value="1"/>
</dbReference>
<dbReference type="CDD" id="cd17502">
    <property type="entry name" value="MFS_Azr1_MDR_like"/>
    <property type="match status" value="1"/>
</dbReference>
<feature type="transmembrane region" description="Helical" evidence="8">
    <location>
        <begin position="197"/>
        <end position="216"/>
    </location>
</feature>
<feature type="transmembrane region" description="Helical" evidence="8">
    <location>
        <begin position="261"/>
        <end position="283"/>
    </location>
</feature>
<comment type="subcellular location">
    <subcellularLocation>
        <location evidence="1">Cell membrane</location>
        <topology evidence="1">Multi-pass membrane protein</topology>
    </subcellularLocation>
</comment>
<dbReference type="Pfam" id="PF07690">
    <property type="entry name" value="MFS_1"/>
    <property type="match status" value="1"/>
</dbReference>
<evidence type="ECO:0000256" key="5">
    <source>
        <dbReference type="ARBA" id="ARBA00022989"/>
    </source>
</evidence>
<keyword evidence="4 8" id="KW-0812">Transmembrane</keyword>
<dbReference type="InterPro" id="IPR005829">
    <property type="entry name" value="Sugar_transporter_CS"/>
</dbReference>
<dbReference type="FunFam" id="1.20.1720.10:FF:000004">
    <property type="entry name" value="EmrB/QacA family drug resistance transporter"/>
    <property type="match status" value="1"/>
</dbReference>
<dbReference type="GO" id="GO:0005886">
    <property type="term" value="C:plasma membrane"/>
    <property type="evidence" value="ECO:0007669"/>
    <property type="project" value="UniProtKB-SubCell"/>
</dbReference>
<evidence type="ECO:0000259" key="9">
    <source>
        <dbReference type="PROSITE" id="PS50850"/>
    </source>
</evidence>
<evidence type="ECO:0000256" key="8">
    <source>
        <dbReference type="SAM" id="Phobius"/>
    </source>
</evidence>
<feature type="transmembrane region" description="Helical" evidence="8">
    <location>
        <begin position="78"/>
        <end position="97"/>
    </location>
</feature>
<keyword evidence="2" id="KW-0813">Transport</keyword>
<feature type="transmembrane region" description="Helical" evidence="8">
    <location>
        <begin position="295"/>
        <end position="316"/>
    </location>
</feature>
<feature type="transmembrane region" description="Helical" evidence="8">
    <location>
        <begin position="164"/>
        <end position="185"/>
    </location>
</feature>
<evidence type="ECO:0000256" key="2">
    <source>
        <dbReference type="ARBA" id="ARBA00022448"/>
    </source>
</evidence>
<dbReference type="InterPro" id="IPR020846">
    <property type="entry name" value="MFS_dom"/>
</dbReference>
<reference evidence="10" key="2">
    <citation type="submission" date="2020-09" db="EMBL/GenBank/DDBJ databases">
        <authorList>
            <person name="Sun Q."/>
            <person name="Sedlacek I."/>
        </authorList>
    </citation>
    <scope>NUCLEOTIDE SEQUENCE</scope>
    <source>
        <strain evidence="10">CCM 7897</strain>
    </source>
</reference>